<accession>A0A3S3P384</accession>
<organism evidence="8 9">
    <name type="scientific">Cinnamomum micranthum f. kanehirae</name>
    <dbReference type="NCBI Taxonomy" id="337451"/>
    <lineage>
        <taxon>Eukaryota</taxon>
        <taxon>Viridiplantae</taxon>
        <taxon>Streptophyta</taxon>
        <taxon>Embryophyta</taxon>
        <taxon>Tracheophyta</taxon>
        <taxon>Spermatophyta</taxon>
        <taxon>Magnoliopsida</taxon>
        <taxon>Magnoliidae</taxon>
        <taxon>Laurales</taxon>
        <taxon>Lauraceae</taxon>
        <taxon>Cinnamomum</taxon>
    </lineage>
</organism>
<evidence type="ECO:0000256" key="4">
    <source>
        <dbReference type="ARBA" id="ARBA00023136"/>
    </source>
</evidence>
<dbReference type="SMART" id="SM00724">
    <property type="entry name" value="TLC"/>
    <property type="match status" value="1"/>
</dbReference>
<evidence type="ECO:0000256" key="6">
    <source>
        <dbReference type="SAM" id="Phobius"/>
    </source>
</evidence>
<dbReference type="OrthoDB" id="10266980at2759"/>
<evidence type="ECO:0000256" key="1">
    <source>
        <dbReference type="ARBA" id="ARBA00004141"/>
    </source>
</evidence>
<evidence type="ECO:0000313" key="9">
    <source>
        <dbReference type="Proteomes" id="UP000283530"/>
    </source>
</evidence>
<feature type="transmembrane region" description="Helical" evidence="6">
    <location>
        <begin position="21"/>
        <end position="40"/>
    </location>
</feature>
<dbReference type="EMBL" id="QPKB01000004">
    <property type="protein sequence ID" value="RWR81926.1"/>
    <property type="molecule type" value="Genomic_DNA"/>
</dbReference>
<feature type="domain" description="TLC" evidence="7">
    <location>
        <begin position="64"/>
        <end position="268"/>
    </location>
</feature>
<comment type="caution">
    <text evidence="8">The sequence shown here is derived from an EMBL/GenBank/DDBJ whole genome shotgun (WGS) entry which is preliminary data.</text>
</comment>
<reference evidence="8 9" key="1">
    <citation type="journal article" date="2019" name="Nat. Plants">
        <title>Stout camphor tree genome fills gaps in understanding of flowering plant genome evolution.</title>
        <authorList>
            <person name="Chaw S.M."/>
            <person name="Liu Y.C."/>
            <person name="Wu Y.W."/>
            <person name="Wang H.Y."/>
            <person name="Lin C.I."/>
            <person name="Wu C.S."/>
            <person name="Ke H.M."/>
            <person name="Chang L.Y."/>
            <person name="Hsu C.Y."/>
            <person name="Yang H.T."/>
            <person name="Sudianto E."/>
            <person name="Hsu M.H."/>
            <person name="Wu K.P."/>
            <person name="Wang L.N."/>
            <person name="Leebens-Mack J.H."/>
            <person name="Tsai I.J."/>
        </authorList>
    </citation>
    <scope>NUCLEOTIDE SEQUENCE [LARGE SCALE GENOMIC DNA]</scope>
    <source>
        <strain evidence="9">cv. Chaw 1501</strain>
        <tissue evidence="8">Young leaves</tissue>
    </source>
</reference>
<proteinExistence type="predicted"/>
<dbReference type="AlphaFoldDB" id="A0A3S3P384"/>
<dbReference type="GO" id="GO:0055088">
    <property type="term" value="P:lipid homeostasis"/>
    <property type="evidence" value="ECO:0007669"/>
    <property type="project" value="TreeGrafter"/>
</dbReference>
<feature type="transmembrane region" description="Helical" evidence="6">
    <location>
        <begin position="140"/>
        <end position="159"/>
    </location>
</feature>
<evidence type="ECO:0000256" key="2">
    <source>
        <dbReference type="ARBA" id="ARBA00022692"/>
    </source>
</evidence>
<feature type="transmembrane region" description="Helical" evidence="6">
    <location>
        <begin position="198"/>
        <end position="224"/>
    </location>
</feature>
<dbReference type="Proteomes" id="UP000283530">
    <property type="component" value="Unassembled WGS sequence"/>
</dbReference>
<keyword evidence="9" id="KW-1185">Reference proteome</keyword>
<keyword evidence="4 5" id="KW-0472">Membrane</keyword>
<gene>
    <name evidence="8" type="ORF">CKAN_01063200</name>
</gene>
<dbReference type="PANTHER" id="PTHR13439:SF71">
    <property type="entry name" value="EXPRESSED PROTEIN"/>
    <property type="match status" value="1"/>
</dbReference>
<feature type="transmembrane region" description="Helical" evidence="6">
    <location>
        <begin position="112"/>
        <end position="133"/>
    </location>
</feature>
<dbReference type="InterPro" id="IPR050846">
    <property type="entry name" value="TLCD"/>
</dbReference>
<feature type="transmembrane region" description="Helical" evidence="6">
    <location>
        <begin position="73"/>
        <end position="92"/>
    </location>
</feature>
<dbReference type="PANTHER" id="PTHR13439">
    <property type="entry name" value="CT120 PROTEIN"/>
    <property type="match status" value="1"/>
</dbReference>
<evidence type="ECO:0000259" key="7">
    <source>
        <dbReference type="PROSITE" id="PS50922"/>
    </source>
</evidence>
<dbReference type="GO" id="GO:0016020">
    <property type="term" value="C:membrane"/>
    <property type="evidence" value="ECO:0007669"/>
    <property type="project" value="UniProtKB-SubCell"/>
</dbReference>
<protein>
    <submittedName>
        <fullName evidence="8">Transmembrane protein 56-B-like protein</fullName>
    </submittedName>
</protein>
<name>A0A3S3P384_9MAGN</name>
<evidence type="ECO:0000256" key="3">
    <source>
        <dbReference type="ARBA" id="ARBA00022989"/>
    </source>
</evidence>
<dbReference type="PROSITE" id="PS50922">
    <property type="entry name" value="TLC"/>
    <property type="match status" value="1"/>
</dbReference>
<dbReference type="STRING" id="337451.A0A3S3P384"/>
<keyword evidence="2 5" id="KW-0812">Transmembrane</keyword>
<comment type="subcellular location">
    <subcellularLocation>
        <location evidence="1">Membrane</location>
        <topology evidence="1">Multi-pass membrane protein</topology>
    </subcellularLocation>
</comment>
<dbReference type="InterPro" id="IPR006634">
    <property type="entry name" value="TLC-dom"/>
</dbReference>
<evidence type="ECO:0000256" key="5">
    <source>
        <dbReference type="PROSITE-ProRule" id="PRU00205"/>
    </source>
</evidence>
<dbReference type="GO" id="GO:0005783">
    <property type="term" value="C:endoplasmic reticulum"/>
    <property type="evidence" value="ECO:0007669"/>
    <property type="project" value="TreeGrafter"/>
</dbReference>
<evidence type="ECO:0000313" key="8">
    <source>
        <dbReference type="EMBL" id="RWR81926.1"/>
    </source>
</evidence>
<keyword evidence="3 6" id="KW-1133">Transmembrane helix</keyword>
<feature type="transmembrane region" description="Helical" evidence="6">
    <location>
        <begin position="236"/>
        <end position="260"/>
    </location>
</feature>
<dbReference type="Pfam" id="PF03798">
    <property type="entry name" value="TRAM_LAG1_CLN8"/>
    <property type="match status" value="1"/>
</dbReference>
<sequence>MTTVMAISSYYNQAEMLVKEYLFSSSFIPYTSVIVGVLMCKMSYDLTQLISSFYLKRYAGLSKTQRIEWNNRGISTVHAIFITVMSIYFVFFSNLFSGDHFATPVTFRSSPLSAFALGVSVGYFIADLGMIIWQYPSLGGMEYVLHHLLSLVAVAYSILSGEGQLYTFMVLISETTTPAVNLRWYLDTAGMKRSSAYLVNGVIMFVAWLVARILLFAYLFYHAYLHYDQLEHMHAFGFYLAFIVPSVLAIMNIVWFWKIIKGLKKTLEKRH</sequence>